<proteinExistence type="predicted"/>
<reference evidence="1" key="1">
    <citation type="submission" date="2023-10" db="EMBL/GenBank/DDBJ databases">
        <authorList>
            <person name="Rodriguez Cubillos JULIANA M."/>
            <person name="De Vega J."/>
        </authorList>
    </citation>
    <scope>NUCLEOTIDE SEQUENCE</scope>
</reference>
<dbReference type="Proteomes" id="UP001177021">
    <property type="component" value="Unassembled WGS sequence"/>
</dbReference>
<name>A0ACB0MDM1_TRIPR</name>
<evidence type="ECO:0000313" key="1">
    <source>
        <dbReference type="EMBL" id="CAJ2678680.1"/>
    </source>
</evidence>
<accession>A0ACB0MDM1</accession>
<evidence type="ECO:0000313" key="2">
    <source>
        <dbReference type="Proteomes" id="UP001177021"/>
    </source>
</evidence>
<sequence length="148" mass="16905">MVWIHKRRKWMILGLRNNAVRLLNQDQGAMGKGMGSFRTRRNKTHMLCVTCGCRSFHLQKSPYPSCAYQDNWNEKLLGCLADSRVDIEKNQGAMQFLDSHDPYLPLIIILQLCKLKKFLGSMGISNSFYGSESFLNAEIPAAASYIER</sequence>
<protein>
    <submittedName>
        <fullName evidence="1">Uncharacterized protein</fullName>
    </submittedName>
</protein>
<dbReference type="EMBL" id="CASHSV030000823">
    <property type="protein sequence ID" value="CAJ2678680.1"/>
    <property type="molecule type" value="Genomic_DNA"/>
</dbReference>
<comment type="caution">
    <text evidence="1">The sequence shown here is derived from an EMBL/GenBank/DDBJ whole genome shotgun (WGS) entry which is preliminary data.</text>
</comment>
<organism evidence="1 2">
    <name type="scientific">Trifolium pratense</name>
    <name type="common">Red clover</name>
    <dbReference type="NCBI Taxonomy" id="57577"/>
    <lineage>
        <taxon>Eukaryota</taxon>
        <taxon>Viridiplantae</taxon>
        <taxon>Streptophyta</taxon>
        <taxon>Embryophyta</taxon>
        <taxon>Tracheophyta</taxon>
        <taxon>Spermatophyta</taxon>
        <taxon>Magnoliopsida</taxon>
        <taxon>eudicotyledons</taxon>
        <taxon>Gunneridae</taxon>
        <taxon>Pentapetalae</taxon>
        <taxon>rosids</taxon>
        <taxon>fabids</taxon>
        <taxon>Fabales</taxon>
        <taxon>Fabaceae</taxon>
        <taxon>Papilionoideae</taxon>
        <taxon>50 kb inversion clade</taxon>
        <taxon>NPAAA clade</taxon>
        <taxon>Hologalegina</taxon>
        <taxon>IRL clade</taxon>
        <taxon>Trifolieae</taxon>
        <taxon>Trifolium</taxon>
    </lineage>
</organism>
<gene>
    <name evidence="1" type="ORF">MILVUS5_LOCUS40925</name>
</gene>
<keyword evidence="2" id="KW-1185">Reference proteome</keyword>